<gene>
    <name evidence="2" type="ORF">YYG_00028</name>
</gene>
<evidence type="ECO:0000256" key="1">
    <source>
        <dbReference type="SAM" id="Phobius"/>
    </source>
</evidence>
<name>W7B7S8_PLAVN</name>
<protein>
    <submittedName>
        <fullName evidence="2">Uncharacterized protein</fullName>
    </submittedName>
</protein>
<evidence type="ECO:0000313" key="3">
    <source>
        <dbReference type="Proteomes" id="UP000030659"/>
    </source>
</evidence>
<accession>W7B7S8</accession>
<dbReference type="AlphaFoldDB" id="W7B7S8"/>
<organism evidence="2 3">
    <name type="scientific">Plasmodium vinckei petteri</name>
    <dbReference type="NCBI Taxonomy" id="138298"/>
    <lineage>
        <taxon>Eukaryota</taxon>
        <taxon>Sar</taxon>
        <taxon>Alveolata</taxon>
        <taxon>Apicomplexa</taxon>
        <taxon>Aconoidasida</taxon>
        <taxon>Haemosporida</taxon>
        <taxon>Plasmodiidae</taxon>
        <taxon>Plasmodium</taxon>
        <taxon>Plasmodium (Vinckeia)</taxon>
    </lineage>
</organism>
<dbReference type="EMBL" id="KI965394">
    <property type="protein sequence ID" value="EUD74081.1"/>
    <property type="molecule type" value="Genomic_DNA"/>
</dbReference>
<dbReference type="Proteomes" id="UP000030659">
    <property type="component" value="Unassembled WGS sequence"/>
</dbReference>
<keyword evidence="1" id="KW-1133">Transmembrane helix</keyword>
<proteinExistence type="predicted"/>
<sequence>MDKNISVLNHEGNISEMRHNETDSSNNNILNNILNLQKEENKLFKKLLLLIISFLVIIGLGATKFLLLLAPVDFFICKS</sequence>
<feature type="transmembrane region" description="Helical" evidence="1">
    <location>
        <begin position="47"/>
        <end position="70"/>
    </location>
</feature>
<evidence type="ECO:0000313" key="2">
    <source>
        <dbReference type="EMBL" id="EUD74081.1"/>
    </source>
</evidence>
<keyword evidence="1" id="KW-0812">Transmembrane</keyword>
<keyword evidence="1" id="KW-0472">Membrane</keyword>
<reference evidence="2 3" key="1">
    <citation type="submission" date="2013-02" db="EMBL/GenBank/DDBJ databases">
        <title>The Genome Sequence of Plasmodium vinckei petteri CR.</title>
        <authorList>
            <consortium name="The Broad Institute Genome Sequencing Platform"/>
            <consortium name="The Broad Institute Genome Sequencing Center for Infectious Disease"/>
            <person name="Neafsey D."/>
            <person name="Cheeseman I."/>
            <person name="Volkman S."/>
            <person name="Adams J."/>
            <person name="Walker B."/>
            <person name="Young S.K."/>
            <person name="Zeng Q."/>
            <person name="Gargeya S."/>
            <person name="Fitzgerald M."/>
            <person name="Haas B."/>
            <person name="Abouelleil A."/>
            <person name="Alvarado L."/>
            <person name="Arachchi H.M."/>
            <person name="Berlin A.M."/>
            <person name="Chapman S.B."/>
            <person name="Dewar J."/>
            <person name="Goldberg J."/>
            <person name="Griggs A."/>
            <person name="Gujja S."/>
            <person name="Hansen M."/>
            <person name="Howarth C."/>
            <person name="Imamovic A."/>
            <person name="Larimer J."/>
            <person name="McCowan C."/>
            <person name="Murphy C."/>
            <person name="Neiman D."/>
            <person name="Pearson M."/>
            <person name="Priest M."/>
            <person name="Roberts A."/>
            <person name="Saif S."/>
            <person name="Shea T."/>
            <person name="Sisk P."/>
            <person name="Sykes S."/>
            <person name="Wortman J."/>
            <person name="Nusbaum C."/>
            <person name="Birren B."/>
        </authorList>
    </citation>
    <scope>NUCLEOTIDE SEQUENCE [LARGE SCALE GENOMIC DNA]</scope>
    <source>
        <strain evidence="2 3">CR</strain>
    </source>
</reference>